<dbReference type="AlphaFoldDB" id="A0A6A9UTP5"/>
<reference evidence="1 2" key="1">
    <citation type="submission" date="2019-12" db="EMBL/GenBank/DDBJ databases">
        <title>Auraticoccus cholistani sp. nov., an actinomycete isolated from soil of Cholistan desert.</title>
        <authorList>
            <person name="Cheema M.T."/>
        </authorList>
    </citation>
    <scope>NUCLEOTIDE SEQUENCE [LARGE SCALE GENOMIC DNA]</scope>
    <source>
        <strain evidence="1 2">F435</strain>
    </source>
</reference>
<dbReference type="EMBL" id="WPCU01000005">
    <property type="protein sequence ID" value="MVA76306.1"/>
    <property type="molecule type" value="Genomic_DNA"/>
</dbReference>
<protein>
    <submittedName>
        <fullName evidence="1">DUF4245 family protein</fullName>
    </submittedName>
</protein>
<keyword evidence="2" id="KW-1185">Reference proteome</keyword>
<proteinExistence type="predicted"/>
<evidence type="ECO:0000313" key="1">
    <source>
        <dbReference type="EMBL" id="MVA76306.1"/>
    </source>
</evidence>
<gene>
    <name evidence="1" type="ORF">GC722_09755</name>
</gene>
<organism evidence="1 2">
    <name type="scientific">Auraticoccus cholistanensis</name>
    <dbReference type="NCBI Taxonomy" id="2656650"/>
    <lineage>
        <taxon>Bacteria</taxon>
        <taxon>Bacillati</taxon>
        <taxon>Actinomycetota</taxon>
        <taxon>Actinomycetes</taxon>
        <taxon>Propionibacteriales</taxon>
        <taxon>Propionibacteriaceae</taxon>
        <taxon>Auraticoccus</taxon>
    </lineage>
</organism>
<dbReference type="Pfam" id="PF14030">
    <property type="entry name" value="DUF4245"/>
    <property type="match status" value="1"/>
</dbReference>
<dbReference type="InterPro" id="IPR025339">
    <property type="entry name" value="DUF4245"/>
</dbReference>
<name>A0A6A9UTP5_9ACTN</name>
<accession>A0A6A9UTP5</accession>
<dbReference type="Proteomes" id="UP000435304">
    <property type="component" value="Unassembled WGS sequence"/>
</dbReference>
<evidence type="ECO:0000313" key="2">
    <source>
        <dbReference type="Proteomes" id="UP000435304"/>
    </source>
</evidence>
<comment type="caution">
    <text evidence="1">The sequence shown here is derived from an EMBL/GenBank/DDBJ whole genome shotgun (WGS) entry which is preliminary data.</text>
</comment>
<sequence>MADVARRDRTSSNPADMFRSLAVILVPILLLGALLTVRLDDYPVEPVDVRPVLTVARDEAPWPVLAPEQLPADWVPTRVTWTPQGRPGLNGEPSDRNRWVVGYLDPSQTYLAVEQADGPAAPFVADVTREGRPEATTTVGDQEWQQHVSADGRTRSLVLVADEVTTVVSGDVSYDELAAFAATLSAG</sequence>